<organism evidence="1 2">
    <name type="scientific">Marinilactibacillus psychrotolerans</name>
    <dbReference type="NCBI Taxonomy" id="191770"/>
    <lineage>
        <taxon>Bacteria</taxon>
        <taxon>Bacillati</taxon>
        <taxon>Bacillota</taxon>
        <taxon>Bacilli</taxon>
        <taxon>Lactobacillales</taxon>
        <taxon>Carnobacteriaceae</taxon>
        <taxon>Marinilactibacillus</taxon>
    </lineage>
</organism>
<gene>
    <name evidence="1" type="ORF">FEZ48_00200</name>
</gene>
<name>A0A5R9C8F6_9LACT</name>
<dbReference type="OrthoDB" id="327035at2"/>
<reference evidence="1 2" key="1">
    <citation type="submission" date="2019-05" db="EMBL/GenBank/DDBJ databases">
        <title>The metagenome of a microbial culture collection derived from dairy environment covers the genomic content of the human microbiome.</title>
        <authorList>
            <person name="Roder T."/>
            <person name="Wuthrich D."/>
            <person name="Sattari Z."/>
            <person name="Von Ah U."/>
            <person name="Bar C."/>
            <person name="Ronchi F."/>
            <person name="Macpherson A.J."/>
            <person name="Ganal-Vonarburg S.C."/>
            <person name="Bruggmann R."/>
            <person name="Vergeres G."/>
        </authorList>
    </citation>
    <scope>NUCLEOTIDE SEQUENCE [LARGE SCALE GENOMIC DNA]</scope>
    <source>
        <strain evidence="1 2">FAM 24235</strain>
    </source>
</reference>
<protein>
    <submittedName>
        <fullName evidence="1">Uncharacterized protein</fullName>
    </submittedName>
</protein>
<comment type="caution">
    <text evidence="1">The sequence shown here is derived from an EMBL/GenBank/DDBJ whole genome shotgun (WGS) entry which is preliminary data.</text>
</comment>
<dbReference type="Proteomes" id="UP000307201">
    <property type="component" value="Unassembled WGS sequence"/>
</dbReference>
<proteinExistence type="predicted"/>
<accession>A0A5R9C8F6</accession>
<evidence type="ECO:0000313" key="1">
    <source>
        <dbReference type="EMBL" id="TLQ09605.1"/>
    </source>
</evidence>
<evidence type="ECO:0000313" key="2">
    <source>
        <dbReference type="Proteomes" id="UP000307201"/>
    </source>
</evidence>
<dbReference type="RefSeq" id="WP_138470338.1">
    <property type="nucleotide sequence ID" value="NZ_JBGQQG010000016.1"/>
</dbReference>
<dbReference type="EMBL" id="VBTE01000001">
    <property type="protein sequence ID" value="TLQ09605.1"/>
    <property type="molecule type" value="Genomic_DNA"/>
</dbReference>
<dbReference type="AlphaFoldDB" id="A0A5R9C8F6"/>
<sequence length="360" mass="42424">MNKEINEIQIEYLKLLKVLSQRVEIEDLRGLLDEIQMFWFKKKNTLQLIGDYLFNNKEVYCLTGATIFDIEDFDQNIFFINGDYQVFDDPLPSYLTIVSNSDMQKGSFSNYVKKLKTIIIDLIEDEIRLLESSIEGFYILPLRYSLSLITKRDSLTQITEKLVNHFYKEKVTLNGLANVIDIENIVDLEAIKNIILFEGDDPSNHVSDRIERYKENESDIVPIEFNQSQVFYIILFGNFNQALDIIQTSLQFNIIPFFKSFVLLNNYSIVIQQIIRNTEAENEKKILEEILNKTMLEYLLYFEFSKEIDKDYTIAYLKDKSEQIDFKSKIEYIKNDLQFPVDLNDSAKELKKLIKELILD</sequence>